<dbReference type="InterPro" id="IPR036286">
    <property type="entry name" value="LexA/Signal_pep-like_sf"/>
</dbReference>
<keyword evidence="1" id="KW-0645">Protease</keyword>
<organism evidence="8 9">
    <name type="scientific">Arcobacter porcinus</name>
    <dbReference type="NCBI Taxonomy" id="1935204"/>
    <lineage>
        <taxon>Bacteria</taxon>
        <taxon>Pseudomonadati</taxon>
        <taxon>Campylobacterota</taxon>
        <taxon>Epsilonproteobacteria</taxon>
        <taxon>Campylobacterales</taxon>
        <taxon>Arcobacteraceae</taxon>
        <taxon>Arcobacter</taxon>
    </lineage>
</organism>
<keyword evidence="3" id="KW-0805">Transcription regulation</keyword>
<dbReference type="InterPro" id="IPR019756">
    <property type="entry name" value="Pept_S26A_signal_pept_1_Ser-AS"/>
</dbReference>
<evidence type="ECO:0000313" key="9">
    <source>
        <dbReference type="Proteomes" id="UP000093159"/>
    </source>
</evidence>
<dbReference type="Proteomes" id="UP000093159">
    <property type="component" value="Unassembled WGS sequence"/>
</dbReference>
<proteinExistence type="predicted"/>
<keyword evidence="4" id="KW-0238">DNA-binding</keyword>
<dbReference type="InterPro" id="IPR010744">
    <property type="entry name" value="Phage_CI_N"/>
</dbReference>
<dbReference type="Gene3D" id="2.10.109.10">
    <property type="entry name" value="Umud Fragment, subunit A"/>
    <property type="match status" value="1"/>
</dbReference>
<dbReference type="SUPFAM" id="SSF51306">
    <property type="entry name" value="LexA/Signal peptidase"/>
    <property type="match status" value="1"/>
</dbReference>
<feature type="domain" description="Bacteriophage CI repressor N-terminal" evidence="7">
    <location>
        <begin position="26"/>
        <end position="72"/>
    </location>
</feature>
<evidence type="ECO:0000256" key="2">
    <source>
        <dbReference type="ARBA" id="ARBA00022801"/>
    </source>
</evidence>
<reference evidence="8 9" key="1">
    <citation type="submission" date="2015-05" db="EMBL/GenBank/DDBJ databases">
        <authorList>
            <person name="Rovetto F."/>
            <person name="Cocolin L."/>
            <person name="Illeghems K."/>
            <person name="Van Nieuwerburgh F."/>
            <person name="Houf K."/>
        </authorList>
    </citation>
    <scope>NUCLEOTIDE SEQUENCE [LARGE SCALE GENOMIC DNA]</scope>
    <source>
        <strain evidence="8 9">117434</strain>
    </source>
</reference>
<dbReference type="InterPro" id="IPR015927">
    <property type="entry name" value="Peptidase_S24_S26A/B/C"/>
</dbReference>
<dbReference type="PROSITE" id="PS00501">
    <property type="entry name" value="SPASE_I_1"/>
    <property type="match status" value="1"/>
</dbReference>
<dbReference type="EMBL" id="LDIR01000001">
    <property type="protein sequence ID" value="OCL93060.1"/>
    <property type="molecule type" value="Genomic_DNA"/>
</dbReference>
<evidence type="ECO:0000259" key="7">
    <source>
        <dbReference type="Pfam" id="PF07022"/>
    </source>
</evidence>
<keyword evidence="5" id="KW-0804">Transcription</keyword>
<evidence type="ECO:0000256" key="1">
    <source>
        <dbReference type="ARBA" id="ARBA00022670"/>
    </source>
</evidence>
<dbReference type="RefSeq" id="WP_066172941.1">
    <property type="nucleotide sequence ID" value="NZ_JANJGF010000006.1"/>
</dbReference>
<protein>
    <submittedName>
        <fullName evidence="8">HTH-type transcriptional regulator</fullName>
    </submittedName>
</protein>
<evidence type="ECO:0000256" key="5">
    <source>
        <dbReference type="ARBA" id="ARBA00023163"/>
    </source>
</evidence>
<evidence type="ECO:0000259" key="6">
    <source>
        <dbReference type="Pfam" id="PF00717"/>
    </source>
</evidence>
<dbReference type="CDD" id="cd06529">
    <property type="entry name" value="S24_LexA-like"/>
    <property type="match status" value="1"/>
</dbReference>
<keyword evidence="2" id="KW-0378">Hydrolase</keyword>
<comment type="caution">
    <text evidence="8">The sequence shown here is derived from an EMBL/GenBank/DDBJ whole genome shotgun (WGS) entry which is preliminary data.</text>
</comment>
<sequence>MIIIDEILAKLKVVLSSDFKDKKIFDKDLAEALDITQANFATMKNRGKIPYSNILNFCAKKKISINWLLYNQNPNSLIDSTDRYWIKYYPSINVSAGGGAYDNEDFYESLELPAYFLNILGGKDNLKNIDAINVTGDSMEPTLNSNNIIFIDKTKNDLSRDGIYAFTTLHGLFVKRVQKRVDGKLDIISDNKDYPIQVLDKQELSVLGKVISSFGKVY</sequence>
<dbReference type="InterPro" id="IPR010982">
    <property type="entry name" value="Lambda_DNA-bd_dom_sf"/>
</dbReference>
<accession>A0ABX2YDI0</accession>
<dbReference type="Gene3D" id="1.10.260.40">
    <property type="entry name" value="lambda repressor-like DNA-binding domains"/>
    <property type="match status" value="1"/>
</dbReference>
<dbReference type="Pfam" id="PF00717">
    <property type="entry name" value="Peptidase_S24"/>
    <property type="match status" value="1"/>
</dbReference>
<evidence type="ECO:0000256" key="3">
    <source>
        <dbReference type="ARBA" id="ARBA00023015"/>
    </source>
</evidence>
<dbReference type="Pfam" id="PF07022">
    <property type="entry name" value="Phage_CI_repr"/>
    <property type="match status" value="1"/>
</dbReference>
<keyword evidence="9" id="KW-1185">Reference proteome</keyword>
<name>A0ABX2YDI0_9BACT</name>
<dbReference type="InterPro" id="IPR039418">
    <property type="entry name" value="LexA-like"/>
</dbReference>
<evidence type="ECO:0000313" key="8">
    <source>
        <dbReference type="EMBL" id="OCL93060.1"/>
    </source>
</evidence>
<evidence type="ECO:0000256" key="4">
    <source>
        <dbReference type="ARBA" id="ARBA00023125"/>
    </source>
</evidence>
<dbReference type="PANTHER" id="PTHR40661">
    <property type="match status" value="1"/>
</dbReference>
<dbReference type="PANTHER" id="PTHR40661:SF3">
    <property type="entry name" value="FELS-1 PROPHAGE TRANSCRIPTIONAL REGULATOR"/>
    <property type="match status" value="1"/>
</dbReference>
<gene>
    <name evidence="8" type="ORF">AAX28_00600</name>
</gene>
<feature type="domain" description="Peptidase S24/S26A/S26B/S26C" evidence="6">
    <location>
        <begin position="93"/>
        <end position="211"/>
    </location>
</feature>